<protein>
    <submittedName>
        <fullName evidence="1">Uncharacterized protein</fullName>
    </submittedName>
</protein>
<evidence type="ECO:0000313" key="1">
    <source>
        <dbReference type="EMBL" id="ODN70231.1"/>
    </source>
</evidence>
<comment type="caution">
    <text evidence="1">The sequence shown here is derived from an EMBL/GenBank/DDBJ whole genome shotgun (WGS) entry which is preliminary data.</text>
</comment>
<dbReference type="EMBL" id="MCRJ01000057">
    <property type="protein sequence ID" value="ODN70231.1"/>
    <property type="molecule type" value="Genomic_DNA"/>
</dbReference>
<name>A0A1E3H3X5_9HYPH</name>
<gene>
    <name evidence="1" type="ORF">A6302_02442</name>
</gene>
<sequence length="47" mass="5342">MFHIRNISVPPRPPQEDPAMTQRLDYAALSPDLLGKFREFSISLGKT</sequence>
<evidence type="ECO:0000313" key="2">
    <source>
        <dbReference type="Proteomes" id="UP000094622"/>
    </source>
</evidence>
<keyword evidence="2" id="KW-1185">Reference proteome</keyword>
<organism evidence="1 2">
    <name type="scientific">Methylobrevis pamukkalensis</name>
    <dbReference type="NCBI Taxonomy" id="1439726"/>
    <lineage>
        <taxon>Bacteria</taxon>
        <taxon>Pseudomonadati</taxon>
        <taxon>Pseudomonadota</taxon>
        <taxon>Alphaproteobacteria</taxon>
        <taxon>Hyphomicrobiales</taxon>
        <taxon>Pleomorphomonadaceae</taxon>
        <taxon>Methylobrevis</taxon>
    </lineage>
</organism>
<reference evidence="1 2" key="1">
    <citation type="submission" date="2016-07" db="EMBL/GenBank/DDBJ databases">
        <title>Draft Genome Sequence of Methylobrevis pamukkalensis PK2.</title>
        <authorList>
            <person name="Vasilenko O.V."/>
            <person name="Doronina N.V."/>
            <person name="Shmareva M.N."/>
            <person name="Tarlachkov S.V."/>
            <person name="Mustakhimov I."/>
            <person name="Trotsenko Y.A."/>
        </authorList>
    </citation>
    <scope>NUCLEOTIDE SEQUENCE [LARGE SCALE GENOMIC DNA]</scope>
    <source>
        <strain evidence="1 2">PK2</strain>
    </source>
</reference>
<dbReference type="Proteomes" id="UP000094622">
    <property type="component" value="Unassembled WGS sequence"/>
</dbReference>
<proteinExistence type="predicted"/>
<accession>A0A1E3H3X5</accession>
<dbReference type="AlphaFoldDB" id="A0A1E3H3X5"/>